<feature type="transmembrane region" description="Helical" evidence="1">
    <location>
        <begin position="112"/>
        <end position="133"/>
    </location>
</feature>
<dbReference type="Proteomes" id="UP001218218">
    <property type="component" value="Unassembled WGS sequence"/>
</dbReference>
<protein>
    <submittedName>
        <fullName evidence="2">Uncharacterized protein</fullName>
    </submittedName>
</protein>
<dbReference type="AlphaFoldDB" id="A0AAD6ZK11"/>
<keyword evidence="1" id="KW-1133">Transmembrane helix</keyword>
<reference evidence="2" key="1">
    <citation type="submission" date="2023-03" db="EMBL/GenBank/DDBJ databases">
        <title>Massive genome expansion in bonnet fungi (Mycena s.s.) driven by repeated elements and novel gene families across ecological guilds.</title>
        <authorList>
            <consortium name="Lawrence Berkeley National Laboratory"/>
            <person name="Harder C.B."/>
            <person name="Miyauchi S."/>
            <person name="Viragh M."/>
            <person name="Kuo A."/>
            <person name="Thoen E."/>
            <person name="Andreopoulos B."/>
            <person name="Lu D."/>
            <person name="Skrede I."/>
            <person name="Drula E."/>
            <person name="Henrissat B."/>
            <person name="Morin E."/>
            <person name="Kohler A."/>
            <person name="Barry K."/>
            <person name="LaButti K."/>
            <person name="Morin E."/>
            <person name="Salamov A."/>
            <person name="Lipzen A."/>
            <person name="Mereny Z."/>
            <person name="Hegedus B."/>
            <person name="Baldrian P."/>
            <person name="Stursova M."/>
            <person name="Weitz H."/>
            <person name="Taylor A."/>
            <person name="Grigoriev I.V."/>
            <person name="Nagy L.G."/>
            <person name="Martin F."/>
            <person name="Kauserud H."/>
        </authorList>
    </citation>
    <scope>NUCLEOTIDE SEQUENCE</scope>
    <source>
        <strain evidence="2">CBHHK002</strain>
    </source>
</reference>
<dbReference type="EMBL" id="JARIHO010000042">
    <property type="protein sequence ID" value="KAJ7326289.1"/>
    <property type="molecule type" value="Genomic_DNA"/>
</dbReference>
<comment type="caution">
    <text evidence="2">The sequence shown here is derived from an EMBL/GenBank/DDBJ whole genome shotgun (WGS) entry which is preliminary data.</text>
</comment>
<feature type="transmembrane region" description="Helical" evidence="1">
    <location>
        <begin position="226"/>
        <end position="246"/>
    </location>
</feature>
<proteinExistence type="predicted"/>
<feature type="transmembrane region" description="Helical" evidence="1">
    <location>
        <begin position="44"/>
        <end position="67"/>
    </location>
</feature>
<organism evidence="2 3">
    <name type="scientific">Mycena albidolilacea</name>
    <dbReference type="NCBI Taxonomy" id="1033008"/>
    <lineage>
        <taxon>Eukaryota</taxon>
        <taxon>Fungi</taxon>
        <taxon>Dikarya</taxon>
        <taxon>Basidiomycota</taxon>
        <taxon>Agaricomycotina</taxon>
        <taxon>Agaricomycetes</taxon>
        <taxon>Agaricomycetidae</taxon>
        <taxon>Agaricales</taxon>
        <taxon>Marasmiineae</taxon>
        <taxon>Mycenaceae</taxon>
        <taxon>Mycena</taxon>
    </lineage>
</organism>
<evidence type="ECO:0000256" key="1">
    <source>
        <dbReference type="SAM" id="Phobius"/>
    </source>
</evidence>
<accession>A0AAD6ZK11</accession>
<evidence type="ECO:0000313" key="2">
    <source>
        <dbReference type="EMBL" id="KAJ7326289.1"/>
    </source>
</evidence>
<feature type="transmembrane region" description="Helical" evidence="1">
    <location>
        <begin position="158"/>
        <end position="181"/>
    </location>
</feature>
<keyword evidence="1" id="KW-0812">Transmembrane</keyword>
<sequence>MSMNKASMFRIISFTLAGGDILQTVPETLSMYHKCWKNRTLTPVCFFYAMARYMTVISLVTNGIGFYGTHFTDATCRRWYMLPNVTAMLAGMAVQILVFIRTYAVSGRSSIAYYGLGTILLLGFPIQVFGIVYHRLPETKGGECKGKVFAEGEPDWNIVYYSAHMGYDLIACATGTFYLIFSSRVQGAFNMSKFIKRVLANGLLYCVVVFIANLWIVLEFENVLKTGVGATLPLAIVLIAAQHLILNTRRLSSDLSLSTDNFSRTPLSGQSVRRSALFRGSRGVSVVDDHELQAAGMGVFVTSRTETYTEPKDNLDHIDSVSTMKEDKIPGVSFE</sequence>
<keyword evidence="1" id="KW-0472">Membrane</keyword>
<gene>
    <name evidence="2" type="ORF">DFH08DRAFT_336366</name>
</gene>
<evidence type="ECO:0000313" key="3">
    <source>
        <dbReference type="Proteomes" id="UP001218218"/>
    </source>
</evidence>
<feature type="transmembrane region" description="Helical" evidence="1">
    <location>
        <begin position="202"/>
        <end position="220"/>
    </location>
</feature>
<feature type="transmembrane region" description="Helical" evidence="1">
    <location>
        <begin position="79"/>
        <end position="100"/>
    </location>
</feature>
<keyword evidence="3" id="KW-1185">Reference proteome</keyword>
<name>A0AAD6ZK11_9AGAR</name>